<name>A0AAV3SDJ4_HALDO</name>
<protein>
    <submittedName>
        <fullName evidence="2">DUF2103 domain-containing protein</fullName>
    </submittedName>
</protein>
<reference evidence="3" key="2">
    <citation type="submission" date="2022-04" db="EMBL/GenBank/DDBJ databases">
        <title>Sequencing and genomic assembly of Halococcus dombrowskii.</title>
        <authorList>
            <person name="Lim S.W."/>
            <person name="MacLea K.S."/>
        </authorList>
    </citation>
    <scope>NUCLEOTIDE SEQUENCE</scope>
    <source>
        <strain evidence="3">H4</strain>
    </source>
</reference>
<reference evidence="2" key="1">
    <citation type="journal article" date="2014" name="Int. J. Syst. Evol. Microbiol.">
        <title>Complete genome sequence of Corynebacterium casei LMG S-19264T (=DSM 44701T), isolated from a smear-ripened cheese.</title>
        <authorList>
            <consortium name="US DOE Joint Genome Institute (JGI-PGF)"/>
            <person name="Walter F."/>
            <person name="Albersmeier A."/>
            <person name="Kalinowski J."/>
            <person name="Ruckert C."/>
        </authorList>
    </citation>
    <scope>NUCLEOTIDE SEQUENCE</scope>
    <source>
        <strain evidence="2">JCM 12289</strain>
    </source>
</reference>
<keyword evidence="4" id="KW-1185">Reference proteome</keyword>
<dbReference type="KEGG" id="hdo:MUK72_05345"/>
<reference evidence="2" key="3">
    <citation type="submission" date="2023-12" db="EMBL/GenBank/DDBJ databases">
        <authorList>
            <person name="Sun Q."/>
            <person name="Inoue M."/>
        </authorList>
    </citation>
    <scope>NUCLEOTIDE SEQUENCE</scope>
    <source>
        <strain evidence="2">JCM 12289</strain>
    </source>
</reference>
<dbReference type="AlphaFoldDB" id="A0AAV3SDJ4"/>
<evidence type="ECO:0000313" key="4">
    <source>
        <dbReference type="Proteomes" id="UP000830542"/>
    </source>
</evidence>
<sequence>MECRRCGSRLDRAGDFCLVCRHPNVDTVVCELGRERASVTGLFEGERVGTWTVTTIQETGEDEKRERRNFTGRVADEIHRKRPEEVYATGERDVLGTLRGQLHYDLRRVADPGEDAVETVLARSEESPLAVVETPPREKLGGSHSTLVGGRAGQAIVAIATDHPHVKKVIPGPIESGGRGSRTGVRAKATRADGRGNVRLLVRDGSSVQEVRVVTTAADREQGERVREDLNRALDEEGFRE</sequence>
<dbReference type="EMBL" id="BAAADN010000009">
    <property type="protein sequence ID" value="GAA0453146.1"/>
    <property type="molecule type" value="Genomic_DNA"/>
</dbReference>
<organism evidence="2 5">
    <name type="scientific">Halococcus dombrowskii</name>
    <dbReference type="NCBI Taxonomy" id="179637"/>
    <lineage>
        <taxon>Archaea</taxon>
        <taxon>Methanobacteriati</taxon>
        <taxon>Methanobacteriota</taxon>
        <taxon>Stenosarchaea group</taxon>
        <taxon>Halobacteria</taxon>
        <taxon>Halobacteriales</taxon>
        <taxon>Halococcaceae</taxon>
        <taxon>Halococcus</taxon>
    </lineage>
</organism>
<gene>
    <name evidence="2" type="ORF">GCM10008985_06090</name>
    <name evidence="3" type="ORF">MUK72_05345</name>
</gene>
<accession>A0AAV3SDJ4</accession>
<dbReference type="EMBL" id="CP095005">
    <property type="protein sequence ID" value="UOO96134.1"/>
    <property type="molecule type" value="Genomic_DNA"/>
</dbReference>
<dbReference type="Pfam" id="PF09876">
    <property type="entry name" value="DUF2103"/>
    <property type="match status" value="1"/>
</dbReference>
<evidence type="ECO:0000313" key="3">
    <source>
        <dbReference type="EMBL" id="UOO96134.1"/>
    </source>
</evidence>
<dbReference type="Proteomes" id="UP001500962">
    <property type="component" value="Unassembled WGS sequence"/>
</dbReference>
<feature type="compositionally biased region" description="Basic and acidic residues" evidence="1">
    <location>
        <begin position="218"/>
        <end position="241"/>
    </location>
</feature>
<evidence type="ECO:0000256" key="1">
    <source>
        <dbReference type="SAM" id="MobiDB-lite"/>
    </source>
</evidence>
<dbReference type="InterPro" id="IPR018664">
    <property type="entry name" value="DUF2103_metal-binding"/>
</dbReference>
<proteinExistence type="predicted"/>
<dbReference type="Proteomes" id="UP000830542">
    <property type="component" value="Chromosome"/>
</dbReference>
<evidence type="ECO:0000313" key="5">
    <source>
        <dbReference type="Proteomes" id="UP001500962"/>
    </source>
</evidence>
<feature type="region of interest" description="Disordered" evidence="1">
    <location>
        <begin position="216"/>
        <end position="241"/>
    </location>
</feature>
<dbReference type="GeneID" id="71761251"/>
<dbReference type="RefSeq" id="WP_244704598.1">
    <property type="nucleotide sequence ID" value="NZ_BAAADN010000009.1"/>
</dbReference>
<evidence type="ECO:0000313" key="2">
    <source>
        <dbReference type="EMBL" id="GAA0453146.1"/>
    </source>
</evidence>